<name>A0A3P7YQ29_HELPZ</name>
<reference evidence="4 5" key="1">
    <citation type="submission" date="2018-11" db="EMBL/GenBank/DDBJ databases">
        <authorList>
            <consortium name="Pathogen Informatics"/>
        </authorList>
    </citation>
    <scope>NUCLEOTIDE SEQUENCE [LARGE SCALE GENOMIC DNA]</scope>
</reference>
<dbReference type="PANTHER" id="PTHR23072">
    <property type="entry name" value="PHOSPHATIDYLINOSITOL GLYCAN-RELATED"/>
    <property type="match status" value="1"/>
</dbReference>
<feature type="transmembrane region" description="Helical" evidence="2">
    <location>
        <begin position="51"/>
        <end position="69"/>
    </location>
</feature>
<sequence length="807" mass="89100">MRGSYYTRTSQLGDAGLAGSVLAKDPLSDYLFSHAFDYCSNSLRCHLTIRVGYLSLLLAVLFFFHGFSLKTDLKSKSLRASSSQFKECFDGEATDHLVDGGLRVVLMVIDACRLSFLTDVDSPMTFLRRSIMSGRAVAFMANSQTPTVTMPRIKALTSGVIPSLISLLANFFASEGTEDSWVTSAASEGRRIKFFGDDTWLRLFPKAFSEADGVTSFYVNDFTEVDNNVTRHLETVLNEDTWDALVLHYLGLDHIGHSLGGQSSQLKVKLREMDDFFCYKSSTGPGSYSLHRRHTPLQMVTGPLIVARSPVLMIVVADHGMTNAGSHGGGSEAEVRVPMLFLHSKTKVIRAGNMHDFQPAEQVDLATTLPFFFRTSIPLGSVGLSLIPQLARHWQLNSSNIVSAAHQDAVHLSFLLDDDSLSHLTQLDETDRCQAARTFALHAKGRLALEETRRVQRKLIQSQEQAFRWPIFVGLALAVVSFIAFFGCHPFNWRGASAVRRGSRFRDGLVLLCLHRFATSFTAHTRRRWSMKPDILPPPILPEFRFDVKFLDALTTQLNMLTVAKRAPAVVTVLCTAYFLLRLRPKRTGNTILVALPYLSSAAVCLRAFLGDDDGLLVLPIVAGALLTSLTSVTLGGLIYMCYLVRPEALPLLVISCEMGIRARRMHASPYLFTFLCQTVFFYTGQSSNISSIDIAVGYKGLSSYIAPLVGAQILTNFYSMPLSFALGYFFNHVEQADALDCLGSLLQLRSLTLFSSIVSMICLSGHLFTFSVLAPKMICEILHAIIALIIASFALLFMCGARVSAQ</sequence>
<keyword evidence="2" id="KW-0812">Transmembrane</keyword>
<dbReference type="GO" id="GO:0006506">
    <property type="term" value="P:GPI anchor biosynthetic process"/>
    <property type="evidence" value="ECO:0007669"/>
    <property type="project" value="InterPro"/>
</dbReference>
<keyword evidence="5" id="KW-1185">Reference proteome</keyword>
<feature type="transmembrane region" description="Helical" evidence="2">
    <location>
        <begin position="782"/>
        <end position="802"/>
    </location>
</feature>
<dbReference type="AlphaFoldDB" id="A0A3P7YQ29"/>
<feature type="transmembrane region" description="Helical" evidence="2">
    <location>
        <begin position="666"/>
        <end position="685"/>
    </location>
</feature>
<organism evidence="4">
    <name type="scientific">Heligmosomoides polygyrus</name>
    <name type="common">Parasitic roundworm</name>
    <dbReference type="NCBI Taxonomy" id="6339"/>
    <lineage>
        <taxon>Eukaryota</taxon>
        <taxon>Metazoa</taxon>
        <taxon>Ecdysozoa</taxon>
        <taxon>Nematoda</taxon>
        <taxon>Chromadorea</taxon>
        <taxon>Rhabditida</taxon>
        <taxon>Rhabditina</taxon>
        <taxon>Rhabditomorpha</taxon>
        <taxon>Strongyloidea</taxon>
        <taxon>Heligmosomidae</taxon>
        <taxon>Heligmosomoides</taxon>
    </lineage>
</organism>
<feature type="transmembrane region" description="Helical" evidence="2">
    <location>
        <begin position="752"/>
        <end position="776"/>
    </location>
</feature>
<dbReference type="InterPro" id="IPR037674">
    <property type="entry name" value="PIG-G_N"/>
</dbReference>
<dbReference type="InterPro" id="IPR039527">
    <property type="entry name" value="PIGG/GPI7"/>
</dbReference>
<dbReference type="GO" id="GO:0051267">
    <property type="term" value="F:CP2 mannose-ethanolamine phosphotransferase activity"/>
    <property type="evidence" value="ECO:0007669"/>
    <property type="project" value="TreeGrafter"/>
</dbReference>
<feature type="transmembrane region" description="Helical" evidence="2">
    <location>
        <begin position="705"/>
        <end position="731"/>
    </location>
</feature>
<feature type="domain" description="GPI ethanolamine phosphate transferase 2 C-terminal" evidence="3">
    <location>
        <begin position="675"/>
        <end position="788"/>
    </location>
</feature>
<dbReference type="Gene3D" id="3.40.720.10">
    <property type="entry name" value="Alkaline Phosphatase, subunit A"/>
    <property type="match status" value="1"/>
</dbReference>
<reference evidence="6" key="2">
    <citation type="submission" date="2019-09" db="UniProtKB">
        <authorList>
            <consortium name="WormBaseParasite"/>
        </authorList>
    </citation>
    <scope>IDENTIFICATION</scope>
</reference>
<dbReference type="InterPro" id="IPR017850">
    <property type="entry name" value="Alkaline_phosphatase_core_sf"/>
</dbReference>
<feature type="transmembrane region" description="Helical" evidence="2">
    <location>
        <begin position="593"/>
        <end position="610"/>
    </location>
</feature>
<keyword evidence="1" id="KW-0325">Glycoprotein</keyword>
<evidence type="ECO:0000259" key="3">
    <source>
        <dbReference type="Pfam" id="PF19316"/>
    </source>
</evidence>
<keyword evidence="2" id="KW-0472">Membrane</keyword>
<evidence type="ECO:0000256" key="1">
    <source>
        <dbReference type="ARBA" id="ARBA00023180"/>
    </source>
</evidence>
<dbReference type="CDD" id="cd16024">
    <property type="entry name" value="GPI_EPT_2"/>
    <property type="match status" value="1"/>
</dbReference>
<dbReference type="Pfam" id="PF19316">
    <property type="entry name" value="PIGO_PIGG"/>
    <property type="match status" value="1"/>
</dbReference>
<dbReference type="SUPFAM" id="SSF53649">
    <property type="entry name" value="Alkaline phosphatase-like"/>
    <property type="match status" value="1"/>
</dbReference>
<proteinExistence type="predicted"/>
<evidence type="ECO:0000256" key="2">
    <source>
        <dbReference type="SAM" id="Phobius"/>
    </source>
</evidence>
<dbReference type="GO" id="GO:0005789">
    <property type="term" value="C:endoplasmic reticulum membrane"/>
    <property type="evidence" value="ECO:0007669"/>
    <property type="project" value="TreeGrafter"/>
</dbReference>
<feature type="transmembrane region" description="Helical" evidence="2">
    <location>
        <begin position="466"/>
        <end position="487"/>
    </location>
</feature>
<dbReference type="OrthoDB" id="272139at2759"/>
<gene>
    <name evidence="4" type="ORF">HPBE_LOCUS7859</name>
</gene>
<dbReference type="WBParaSite" id="HPBE_0000785801-mRNA-1">
    <property type="protein sequence ID" value="HPBE_0000785801-mRNA-1"/>
    <property type="gene ID" value="HPBE_0000785801"/>
</dbReference>
<dbReference type="Proteomes" id="UP000050761">
    <property type="component" value="Unassembled WGS sequence"/>
</dbReference>
<dbReference type="PANTHER" id="PTHR23072:SF0">
    <property type="entry name" value="GPI ETHANOLAMINE PHOSPHATE TRANSFERASE 2"/>
    <property type="match status" value="1"/>
</dbReference>
<dbReference type="InterPro" id="IPR045687">
    <property type="entry name" value="PIGG/GPI7_C"/>
</dbReference>
<evidence type="ECO:0000313" key="4">
    <source>
        <dbReference type="EMBL" id="VDO73884.1"/>
    </source>
</evidence>
<feature type="transmembrane region" description="Helical" evidence="2">
    <location>
        <begin position="616"/>
        <end position="645"/>
    </location>
</feature>
<evidence type="ECO:0000313" key="5">
    <source>
        <dbReference type="Proteomes" id="UP000050761"/>
    </source>
</evidence>
<protein>
    <submittedName>
        <fullName evidence="6">PIGO_PIGG domain-containing protein</fullName>
    </submittedName>
</protein>
<accession>A0A3P7YQ29</accession>
<evidence type="ECO:0000313" key="6">
    <source>
        <dbReference type="WBParaSite" id="HPBE_0000785801-mRNA-1"/>
    </source>
</evidence>
<dbReference type="EMBL" id="UZAH01025990">
    <property type="protein sequence ID" value="VDO73884.1"/>
    <property type="molecule type" value="Genomic_DNA"/>
</dbReference>
<keyword evidence="2" id="KW-1133">Transmembrane helix</keyword>